<keyword evidence="6 8" id="KW-1133">Transmembrane helix</keyword>
<dbReference type="PANTHER" id="PTHR34584:SF1">
    <property type="entry name" value="NA(+)_H(+) ANTIPORTER SUBUNIT E1"/>
    <property type="match status" value="1"/>
</dbReference>
<keyword evidence="3" id="KW-0050">Antiport</keyword>
<proteinExistence type="inferred from homology"/>
<comment type="subcellular location">
    <subcellularLocation>
        <location evidence="1">Cell membrane</location>
        <topology evidence="1">Multi-pass membrane protein</topology>
    </subcellularLocation>
</comment>
<dbReference type="RefSeq" id="WP_231061302.1">
    <property type="nucleotide sequence ID" value="NZ_JAJNOR010000001.1"/>
</dbReference>
<dbReference type="GO" id="GO:0015297">
    <property type="term" value="F:antiporter activity"/>
    <property type="evidence" value="ECO:0007669"/>
    <property type="project" value="UniProtKB-KW"/>
</dbReference>
<dbReference type="InterPro" id="IPR002758">
    <property type="entry name" value="Cation_antiport_E"/>
</dbReference>
<gene>
    <name evidence="9" type="ORF">LQE92_01820</name>
</gene>
<keyword evidence="5 8" id="KW-0812">Transmembrane</keyword>
<name>A0AAP2W958_9FIRM</name>
<feature type="transmembrane region" description="Helical" evidence="8">
    <location>
        <begin position="47"/>
        <end position="64"/>
    </location>
</feature>
<evidence type="ECO:0000256" key="8">
    <source>
        <dbReference type="SAM" id="Phobius"/>
    </source>
</evidence>
<evidence type="ECO:0000256" key="3">
    <source>
        <dbReference type="ARBA" id="ARBA00022449"/>
    </source>
</evidence>
<organism evidence="9 10">
    <name type="scientific">Lientehia hominis</name>
    <dbReference type="NCBI Taxonomy" id="2897778"/>
    <lineage>
        <taxon>Bacteria</taxon>
        <taxon>Bacillati</taxon>
        <taxon>Bacillota</taxon>
        <taxon>Clostridia</taxon>
        <taxon>Lachnospirales</taxon>
        <taxon>Lachnospiraceae</taxon>
        <taxon>Lientehia</taxon>
    </lineage>
</organism>
<keyword evidence="7 8" id="KW-0472">Membrane</keyword>
<evidence type="ECO:0000313" key="10">
    <source>
        <dbReference type="Proteomes" id="UP001299265"/>
    </source>
</evidence>
<evidence type="ECO:0000256" key="1">
    <source>
        <dbReference type="ARBA" id="ARBA00004651"/>
    </source>
</evidence>
<dbReference type="PIRSF" id="PIRSF019239">
    <property type="entry name" value="MrpE"/>
    <property type="match status" value="1"/>
</dbReference>
<evidence type="ECO:0000256" key="6">
    <source>
        <dbReference type="ARBA" id="ARBA00022989"/>
    </source>
</evidence>
<keyword evidence="10" id="KW-1185">Reference proteome</keyword>
<dbReference type="Proteomes" id="UP001299265">
    <property type="component" value="Unassembled WGS sequence"/>
</dbReference>
<dbReference type="Pfam" id="PF01899">
    <property type="entry name" value="MNHE"/>
    <property type="match status" value="1"/>
</dbReference>
<sequence length="154" mass="17764">MYLIFLSFWIMLNGRFTWEIFLFGLAISAAVYFFICRFMDYSLRKDFLLYKNTGLFLTFLGVLVKEIAKANLNVLRLILSQKYRPEPALVYFKTDLKSSICKVLLANSITLTPGTITVSVEGNEFCVHCLDKDMAEGIEESDFVRLLRKMEAGR</sequence>
<reference evidence="9 10" key="1">
    <citation type="submission" date="2021-11" db="EMBL/GenBank/DDBJ databases">
        <title>Lacrimispora sp. nov. NSJ-141 isolated from human feces.</title>
        <authorList>
            <person name="Abdugheni R."/>
        </authorList>
    </citation>
    <scope>NUCLEOTIDE SEQUENCE [LARGE SCALE GENOMIC DNA]</scope>
    <source>
        <strain evidence="9 10">NSJ-141</strain>
    </source>
</reference>
<dbReference type="PANTHER" id="PTHR34584">
    <property type="entry name" value="NA(+)/H(+) ANTIPORTER SUBUNIT E1"/>
    <property type="match status" value="1"/>
</dbReference>
<comment type="caution">
    <text evidence="9">The sequence shown here is derived from an EMBL/GenBank/DDBJ whole genome shotgun (WGS) entry which is preliminary data.</text>
</comment>
<keyword evidence="3" id="KW-0813">Transport</keyword>
<feature type="transmembrane region" description="Helical" evidence="8">
    <location>
        <begin position="16"/>
        <end position="35"/>
    </location>
</feature>
<evidence type="ECO:0000313" key="9">
    <source>
        <dbReference type="EMBL" id="MCD2491364.1"/>
    </source>
</evidence>
<keyword evidence="4" id="KW-1003">Cell membrane</keyword>
<dbReference type="GO" id="GO:0008324">
    <property type="term" value="F:monoatomic cation transmembrane transporter activity"/>
    <property type="evidence" value="ECO:0007669"/>
    <property type="project" value="InterPro"/>
</dbReference>
<dbReference type="AlphaFoldDB" id="A0AAP2W958"/>
<accession>A0AAP2W958</accession>
<evidence type="ECO:0000256" key="5">
    <source>
        <dbReference type="ARBA" id="ARBA00022692"/>
    </source>
</evidence>
<dbReference type="EMBL" id="JAJNOR010000001">
    <property type="protein sequence ID" value="MCD2491364.1"/>
    <property type="molecule type" value="Genomic_DNA"/>
</dbReference>
<dbReference type="GO" id="GO:0005886">
    <property type="term" value="C:plasma membrane"/>
    <property type="evidence" value="ECO:0007669"/>
    <property type="project" value="UniProtKB-SubCell"/>
</dbReference>
<protein>
    <submittedName>
        <fullName evidence="9">Na+/H+ antiporter subunit E</fullName>
    </submittedName>
</protein>
<evidence type="ECO:0000256" key="4">
    <source>
        <dbReference type="ARBA" id="ARBA00022475"/>
    </source>
</evidence>
<evidence type="ECO:0000256" key="2">
    <source>
        <dbReference type="ARBA" id="ARBA00006228"/>
    </source>
</evidence>
<evidence type="ECO:0000256" key="7">
    <source>
        <dbReference type="ARBA" id="ARBA00023136"/>
    </source>
</evidence>
<comment type="similarity">
    <text evidence="2">Belongs to the CPA3 antiporters (TC 2.A.63) subunit E family.</text>
</comment>